<evidence type="ECO:0000313" key="3">
    <source>
        <dbReference type="Proteomes" id="UP001303889"/>
    </source>
</evidence>
<feature type="region of interest" description="Disordered" evidence="1">
    <location>
        <begin position="26"/>
        <end position="85"/>
    </location>
</feature>
<dbReference type="AlphaFoldDB" id="A0AAN6RVT1"/>
<feature type="compositionally biased region" description="Acidic residues" evidence="1">
    <location>
        <begin position="289"/>
        <end position="341"/>
    </location>
</feature>
<reference evidence="2" key="2">
    <citation type="submission" date="2023-05" db="EMBL/GenBank/DDBJ databases">
        <authorList>
            <consortium name="Lawrence Berkeley National Laboratory"/>
            <person name="Steindorff A."/>
            <person name="Hensen N."/>
            <person name="Bonometti L."/>
            <person name="Westerberg I."/>
            <person name="Brannstrom I.O."/>
            <person name="Guillou S."/>
            <person name="Cros-Aarteil S."/>
            <person name="Calhoun S."/>
            <person name="Haridas S."/>
            <person name="Kuo A."/>
            <person name="Mondo S."/>
            <person name="Pangilinan J."/>
            <person name="Riley R."/>
            <person name="Labutti K."/>
            <person name="Andreopoulos B."/>
            <person name="Lipzen A."/>
            <person name="Chen C."/>
            <person name="Yanf M."/>
            <person name="Daum C."/>
            <person name="Ng V."/>
            <person name="Clum A."/>
            <person name="Ohm R."/>
            <person name="Martin F."/>
            <person name="Silar P."/>
            <person name="Natvig D."/>
            <person name="Lalanne C."/>
            <person name="Gautier V."/>
            <person name="Ament-Velasquez S.L."/>
            <person name="Kruys A."/>
            <person name="Hutchinson M.I."/>
            <person name="Powell A.J."/>
            <person name="Barry K."/>
            <person name="Miller A.N."/>
            <person name="Grigoriev I.V."/>
            <person name="Debuchy R."/>
            <person name="Gladieux P."/>
            <person name="Thoren M.H."/>
            <person name="Johannesson H."/>
        </authorList>
    </citation>
    <scope>NUCLEOTIDE SEQUENCE</scope>
    <source>
        <strain evidence="2">CBS 103.79</strain>
    </source>
</reference>
<keyword evidence="3" id="KW-1185">Reference proteome</keyword>
<sequence>MAPSMPLPLKAQVPVTPPPEFQMFMMGPPANIPHPFTRQTTTVPSSTLQEKPPQQPSRGPLQTSKLPNPTTTASATSIPSKSHLNLPPTFTFPLTTSTAAPTPCPTAAIPPPLAGVDQPTMAMASRIAAYYQQRCAAVANFHQQRCQAWASAQRQKCQEMTQAATVVVAWYIRDRLARRRRRRTRVFRRGLAARGVTAAEGAAGRAGRITKGEAVRRWVMGVPMPTTDGAAVVGLSGRTVPRDPGEVDFDMDREGGVDKDAQLFSVADNLIKSHLARIQVPMLGVLSFEESESESEGDEMEYEEEEEDEEDEEDEEYEEEEEGEEGEAAVKEEEEEEEEELASASKDAQLGSSGKGSRKRSHSCIS</sequence>
<dbReference type="EMBL" id="MU855381">
    <property type="protein sequence ID" value="KAK3904850.1"/>
    <property type="molecule type" value="Genomic_DNA"/>
</dbReference>
<dbReference type="Proteomes" id="UP001303889">
    <property type="component" value="Unassembled WGS sequence"/>
</dbReference>
<feature type="compositionally biased region" description="Polar residues" evidence="1">
    <location>
        <begin position="56"/>
        <end position="69"/>
    </location>
</feature>
<comment type="caution">
    <text evidence="2">The sequence shown here is derived from an EMBL/GenBank/DDBJ whole genome shotgun (WGS) entry which is preliminary data.</text>
</comment>
<feature type="region of interest" description="Disordered" evidence="1">
    <location>
        <begin position="288"/>
        <end position="366"/>
    </location>
</feature>
<organism evidence="2 3">
    <name type="scientific">Staphylotrichum tortipilum</name>
    <dbReference type="NCBI Taxonomy" id="2831512"/>
    <lineage>
        <taxon>Eukaryota</taxon>
        <taxon>Fungi</taxon>
        <taxon>Dikarya</taxon>
        <taxon>Ascomycota</taxon>
        <taxon>Pezizomycotina</taxon>
        <taxon>Sordariomycetes</taxon>
        <taxon>Sordariomycetidae</taxon>
        <taxon>Sordariales</taxon>
        <taxon>Chaetomiaceae</taxon>
        <taxon>Staphylotrichum</taxon>
    </lineage>
</organism>
<feature type="compositionally biased region" description="Polar residues" evidence="1">
    <location>
        <begin position="37"/>
        <end position="49"/>
    </location>
</feature>
<proteinExistence type="predicted"/>
<name>A0AAN6RVT1_9PEZI</name>
<evidence type="ECO:0000256" key="1">
    <source>
        <dbReference type="SAM" id="MobiDB-lite"/>
    </source>
</evidence>
<accession>A0AAN6RVT1</accession>
<gene>
    <name evidence="2" type="ORF">C8A05DRAFT_31374</name>
</gene>
<feature type="compositionally biased region" description="Basic residues" evidence="1">
    <location>
        <begin position="356"/>
        <end position="366"/>
    </location>
</feature>
<reference evidence="2" key="1">
    <citation type="journal article" date="2023" name="Mol. Phylogenet. Evol.">
        <title>Genome-scale phylogeny and comparative genomics of the fungal order Sordariales.</title>
        <authorList>
            <person name="Hensen N."/>
            <person name="Bonometti L."/>
            <person name="Westerberg I."/>
            <person name="Brannstrom I.O."/>
            <person name="Guillou S."/>
            <person name="Cros-Aarteil S."/>
            <person name="Calhoun S."/>
            <person name="Haridas S."/>
            <person name="Kuo A."/>
            <person name="Mondo S."/>
            <person name="Pangilinan J."/>
            <person name="Riley R."/>
            <person name="LaButti K."/>
            <person name="Andreopoulos B."/>
            <person name="Lipzen A."/>
            <person name="Chen C."/>
            <person name="Yan M."/>
            <person name="Daum C."/>
            <person name="Ng V."/>
            <person name="Clum A."/>
            <person name="Steindorff A."/>
            <person name="Ohm R.A."/>
            <person name="Martin F."/>
            <person name="Silar P."/>
            <person name="Natvig D.O."/>
            <person name="Lalanne C."/>
            <person name="Gautier V."/>
            <person name="Ament-Velasquez S.L."/>
            <person name="Kruys A."/>
            <person name="Hutchinson M.I."/>
            <person name="Powell A.J."/>
            <person name="Barry K."/>
            <person name="Miller A.N."/>
            <person name="Grigoriev I.V."/>
            <person name="Debuchy R."/>
            <person name="Gladieux P."/>
            <person name="Hiltunen Thoren M."/>
            <person name="Johannesson H."/>
        </authorList>
    </citation>
    <scope>NUCLEOTIDE SEQUENCE</scope>
    <source>
        <strain evidence="2">CBS 103.79</strain>
    </source>
</reference>
<evidence type="ECO:0000313" key="2">
    <source>
        <dbReference type="EMBL" id="KAK3904850.1"/>
    </source>
</evidence>
<protein>
    <submittedName>
        <fullName evidence="2">Uncharacterized protein</fullName>
    </submittedName>
</protein>